<accession>A2FFR3</accession>
<sequence length="1014" mass="114390">MEIAERIAFLLNDMNLSMPTQDINQSTNEILAALQEANGVEIFNHIITTNQNPKVRKSSYVYLRKIALANKTKQFAFTYKDIFLHYFEIEKCYENFDSIIYMIEPIAHKMFKHGIWSELSQVGFSLIQNPQTALYGLHFFTNLFSDLPEDDQNSSYETLYKLSLEYATSQDMQYRIAAYNLLATLIFFAADSEAVPGKIKTDEEEDAAGEVILKKFPDITQVLLQIYVNALSLNQNPEITEINNLITCLIFDRFDCFEEFASEVFNYAIQASKDETTPITTRLNIFSILNDGPTFYPDYFTENIEDVFTTAITLSVTSCSENREDTEFLDVNALVDRLSTLDSENLYEIALNIANELSQGDDAQVQVCLYMLSWIAKGRMDDIGDDPEPIINPVSFGLQSEDDLIAYGAKTLLEEVMKVLGSAIAPYFDDLVSILIQRATDGNYLSTLERVLFESTKPYAQIVDLVTFCLQIASDENTEYVDNSIECIANALSKYEGVEESFFDEIYPVISNLLNDLTNGQVVTSVFRCISSLTKVSPQKVSENVLDIVQFMMTVMDQEEVNIPACSAIADTLKTLISMYMSSFVDNSGELAQRLLNLLKVEIPEHEINMDDDDEGPSEQEIEERDLMEKQIATMRQSSIVSLSMMIQVIPNSIEDYIPSIIDHLSQMIVSPLYVEQMSASIGFKHAFPNILNYGFDTKSFVLLTLIPIIKEQFSELAAAQLFRLLCHVLSLSPCTFTQEIGKELNEFFVECLRGKIPVIGGPNKLKNVEDTILPPLVECIHIYILMMEGELADKLETLYPEIARMVGGRVNGIKGYGIRLMATLTTNFSEITEIFDNASQFALQGLTSSNAILKENSFRALGFLIPANPEKFSQQIEEILQTVTNTVLEEANDKVYQAALAAYCTINAVFNINQKIEDIDAAFSKLQFRGSKSSDCVVAYAKYVCFCENKGLRLNKRALIAAIILSMSELELARLGPERLEIIKNIMRQNQNQIDSLTKMNQKKARIIKSKLE</sequence>
<keyword evidence="5" id="KW-0653">Protein transport</keyword>
<reference evidence="6" key="1">
    <citation type="submission" date="2006-10" db="EMBL/GenBank/DDBJ databases">
        <authorList>
            <person name="Amadeo P."/>
            <person name="Zhao Q."/>
            <person name="Wortman J."/>
            <person name="Fraser-Liggett C."/>
            <person name="Carlton J."/>
        </authorList>
    </citation>
    <scope>NUCLEOTIDE SEQUENCE</scope>
    <source>
        <strain evidence="6">G3</strain>
    </source>
</reference>
<dbReference type="InParanoid" id="A2FFR3"/>
<dbReference type="Proteomes" id="UP000001542">
    <property type="component" value="Unassembled WGS sequence"/>
</dbReference>
<dbReference type="InterPro" id="IPR011989">
    <property type="entry name" value="ARM-like"/>
</dbReference>
<comment type="subcellular location">
    <subcellularLocation>
        <location evidence="1">Cytoplasm</location>
    </subcellularLocation>
</comment>
<dbReference type="GO" id="GO:0061608">
    <property type="term" value="F:nuclear import signal receptor activity"/>
    <property type="evidence" value="ECO:0000318"/>
    <property type="project" value="GO_Central"/>
</dbReference>
<evidence type="ECO:0000256" key="4">
    <source>
        <dbReference type="ARBA" id="ARBA00022737"/>
    </source>
</evidence>
<dbReference type="PANTHER" id="PTHR10527">
    <property type="entry name" value="IMPORTIN BETA"/>
    <property type="match status" value="1"/>
</dbReference>
<name>A2FFR3_TRIV3</name>
<dbReference type="GO" id="GO:0005634">
    <property type="term" value="C:nucleus"/>
    <property type="evidence" value="ECO:0000318"/>
    <property type="project" value="GO_Central"/>
</dbReference>
<evidence type="ECO:0000256" key="3">
    <source>
        <dbReference type="ARBA" id="ARBA00022490"/>
    </source>
</evidence>
<dbReference type="SUPFAM" id="SSF48371">
    <property type="entry name" value="ARM repeat"/>
    <property type="match status" value="1"/>
</dbReference>
<reference evidence="6" key="2">
    <citation type="journal article" date="2007" name="Science">
        <title>Draft genome sequence of the sexually transmitted pathogen Trichomonas vaginalis.</title>
        <authorList>
            <person name="Carlton J.M."/>
            <person name="Hirt R.P."/>
            <person name="Silva J.C."/>
            <person name="Delcher A.L."/>
            <person name="Schatz M."/>
            <person name="Zhao Q."/>
            <person name="Wortman J.R."/>
            <person name="Bidwell S.L."/>
            <person name="Alsmark U.C.M."/>
            <person name="Besteiro S."/>
            <person name="Sicheritz-Ponten T."/>
            <person name="Noel C.J."/>
            <person name="Dacks J.B."/>
            <person name="Foster P.G."/>
            <person name="Simillion C."/>
            <person name="Van de Peer Y."/>
            <person name="Miranda-Saavedra D."/>
            <person name="Barton G.J."/>
            <person name="Westrop G.D."/>
            <person name="Mueller S."/>
            <person name="Dessi D."/>
            <person name="Fiori P.L."/>
            <person name="Ren Q."/>
            <person name="Paulsen I."/>
            <person name="Zhang H."/>
            <person name="Bastida-Corcuera F.D."/>
            <person name="Simoes-Barbosa A."/>
            <person name="Brown M.T."/>
            <person name="Hayes R.D."/>
            <person name="Mukherjee M."/>
            <person name="Okumura C.Y."/>
            <person name="Schneider R."/>
            <person name="Smith A.J."/>
            <person name="Vanacova S."/>
            <person name="Villalvazo M."/>
            <person name="Haas B.J."/>
            <person name="Pertea M."/>
            <person name="Feldblyum T.V."/>
            <person name="Utterback T.R."/>
            <person name="Shu C.L."/>
            <person name="Osoegawa K."/>
            <person name="de Jong P.J."/>
            <person name="Hrdy I."/>
            <person name="Horvathova L."/>
            <person name="Zubacova Z."/>
            <person name="Dolezal P."/>
            <person name="Malik S.B."/>
            <person name="Logsdon J.M. Jr."/>
            <person name="Henze K."/>
            <person name="Gupta A."/>
            <person name="Wang C.C."/>
            <person name="Dunne R.L."/>
            <person name="Upcroft J.A."/>
            <person name="Upcroft P."/>
            <person name="White O."/>
            <person name="Salzberg S.L."/>
            <person name="Tang P."/>
            <person name="Chiu C.-H."/>
            <person name="Lee Y.-S."/>
            <person name="Embley T.M."/>
            <person name="Coombs G.H."/>
            <person name="Mottram J.C."/>
            <person name="Tachezy J."/>
            <person name="Fraser-Liggett C.M."/>
            <person name="Johnson P.J."/>
        </authorList>
    </citation>
    <scope>NUCLEOTIDE SEQUENCE [LARGE SCALE GENOMIC DNA]</scope>
    <source>
        <strain evidence="6">G3</strain>
    </source>
</reference>
<protein>
    <recommendedName>
        <fullName evidence="8">Importin N-terminal domain-containing protein</fullName>
    </recommendedName>
</protein>
<dbReference type="VEuPathDB" id="TrichDB:TVAG_205330"/>
<keyword evidence="4" id="KW-0677">Repeat</keyword>
<dbReference type="EMBL" id="DS113767">
    <property type="protein sequence ID" value="EAX96247.1"/>
    <property type="molecule type" value="Genomic_DNA"/>
</dbReference>
<keyword evidence="2" id="KW-0813">Transport</keyword>
<proteinExistence type="predicted"/>
<dbReference type="InterPro" id="IPR040122">
    <property type="entry name" value="Importin_beta"/>
</dbReference>
<evidence type="ECO:0000256" key="2">
    <source>
        <dbReference type="ARBA" id="ARBA00022448"/>
    </source>
</evidence>
<evidence type="ECO:0000313" key="6">
    <source>
        <dbReference type="EMBL" id="EAX96247.1"/>
    </source>
</evidence>
<dbReference type="RefSeq" id="XP_001309177.1">
    <property type="nucleotide sequence ID" value="XM_001309176.1"/>
</dbReference>
<evidence type="ECO:0000256" key="5">
    <source>
        <dbReference type="ARBA" id="ARBA00022927"/>
    </source>
</evidence>
<dbReference type="GO" id="GO:0005737">
    <property type="term" value="C:cytoplasm"/>
    <property type="evidence" value="ECO:0000318"/>
    <property type="project" value="GO_Central"/>
</dbReference>
<evidence type="ECO:0008006" key="8">
    <source>
        <dbReference type="Google" id="ProtNLM"/>
    </source>
</evidence>
<keyword evidence="3" id="KW-0963">Cytoplasm</keyword>
<dbReference type="KEGG" id="tva:4754016"/>
<dbReference type="VEuPathDB" id="TrichDB:TVAGG3_0489010"/>
<organism evidence="6 7">
    <name type="scientific">Trichomonas vaginalis (strain ATCC PRA-98 / G3)</name>
    <dbReference type="NCBI Taxonomy" id="412133"/>
    <lineage>
        <taxon>Eukaryota</taxon>
        <taxon>Metamonada</taxon>
        <taxon>Parabasalia</taxon>
        <taxon>Trichomonadida</taxon>
        <taxon>Trichomonadidae</taxon>
        <taxon>Trichomonas</taxon>
    </lineage>
</organism>
<dbReference type="GO" id="GO:0006606">
    <property type="term" value="P:protein import into nucleus"/>
    <property type="evidence" value="ECO:0000318"/>
    <property type="project" value="GO_Central"/>
</dbReference>
<evidence type="ECO:0000256" key="1">
    <source>
        <dbReference type="ARBA" id="ARBA00004496"/>
    </source>
</evidence>
<dbReference type="Gene3D" id="1.25.10.10">
    <property type="entry name" value="Leucine-rich Repeat Variant"/>
    <property type="match status" value="3"/>
</dbReference>
<dbReference type="AlphaFoldDB" id="A2FFR3"/>
<dbReference type="InterPro" id="IPR016024">
    <property type="entry name" value="ARM-type_fold"/>
</dbReference>
<dbReference type="GO" id="GO:0008139">
    <property type="term" value="F:nuclear localization sequence binding"/>
    <property type="evidence" value="ECO:0000318"/>
    <property type="project" value="GO_Central"/>
</dbReference>
<dbReference type="SMR" id="A2FFR3"/>
<keyword evidence="7" id="KW-1185">Reference proteome</keyword>
<gene>
    <name evidence="6" type="ORF">TVAG_205330</name>
</gene>
<evidence type="ECO:0000313" key="7">
    <source>
        <dbReference type="Proteomes" id="UP000001542"/>
    </source>
</evidence>